<protein>
    <submittedName>
        <fullName evidence="2">ImmA/IrrE family metallo-endopeptidase</fullName>
    </submittedName>
</protein>
<evidence type="ECO:0000313" key="2">
    <source>
        <dbReference type="EMBL" id="GAA0767165.1"/>
    </source>
</evidence>
<accession>A0ABP3VR47</accession>
<comment type="caution">
    <text evidence="2">The sequence shown here is derived from an EMBL/GenBank/DDBJ whole genome shotgun (WGS) entry which is preliminary data.</text>
</comment>
<sequence>MEISNLVNNLVKKYKTNDPRELCDYLGIKVMYEDLGSIHGFYQYAPKNKIIHLNIRLSETDMLFTCAHELGHAILHSNLNILFLESKTTQVKGKYEMQADQFAAELLIDKSIILNYEGLSINTIAKCENIDIKFLRHKFLYK</sequence>
<dbReference type="Gene3D" id="1.10.10.2910">
    <property type="match status" value="1"/>
</dbReference>
<evidence type="ECO:0000259" key="1">
    <source>
        <dbReference type="Pfam" id="PF06114"/>
    </source>
</evidence>
<dbReference type="Pfam" id="PF06114">
    <property type="entry name" value="Peptidase_M78"/>
    <property type="match status" value="1"/>
</dbReference>
<organism evidence="2 3">
    <name type="scientific">Clostridium subterminale</name>
    <dbReference type="NCBI Taxonomy" id="1550"/>
    <lineage>
        <taxon>Bacteria</taxon>
        <taxon>Bacillati</taxon>
        <taxon>Bacillota</taxon>
        <taxon>Clostridia</taxon>
        <taxon>Eubacteriales</taxon>
        <taxon>Clostridiaceae</taxon>
        <taxon>Clostridium</taxon>
    </lineage>
</organism>
<reference evidence="3" key="1">
    <citation type="journal article" date="2019" name="Int. J. Syst. Evol. Microbiol.">
        <title>The Global Catalogue of Microorganisms (GCM) 10K type strain sequencing project: providing services to taxonomists for standard genome sequencing and annotation.</title>
        <authorList>
            <consortium name="The Broad Institute Genomics Platform"/>
            <consortium name="The Broad Institute Genome Sequencing Center for Infectious Disease"/>
            <person name="Wu L."/>
            <person name="Ma J."/>
        </authorList>
    </citation>
    <scope>NUCLEOTIDE SEQUENCE [LARGE SCALE GENOMIC DNA]</scope>
    <source>
        <strain evidence="3">JCM 1417</strain>
    </source>
</reference>
<keyword evidence="3" id="KW-1185">Reference proteome</keyword>
<dbReference type="RefSeq" id="WP_343823474.1">
    <property type="nucleotide sequence ID" value="NZ_BAAACI010000001.1"/>
</dbReference>
<evidence type="ECO:0000313" key="3">
    <source>
        <dbReference type="Proteomes" id="UP001501047"/>
    </source>
</evidence>
<dbReference type="EMBL" id="BAAACI010000001">
    <property type="protein sequence ID" value="GAA0767165.1"/>
    <property type="molecule type" value="Genomic_DNA"/>
</dbReference>
<feature type="domain" description="IrrE N-terminal-like" evidence="1">
    <location>
        <begin position="23"/>
        <end position="126"/>
    </location>
</feature>
<dbReference type="InterPro" id="IPR052345">
    <property type="entry name" value="Rad_response_metalloprotease"/>
</dbReference>
<dbReference type="InterPro" id="IPR010359">
    <property type="entry name" value="IrrE_HExxH"/>
</dbReference>
<proteinExistence type="predicted"/>
<dbReference type="PANTHER" id="PTHR43236:SF1">
    <property type="entry name" value="BLL7220 PROTEIN"/>
    <property type="match status" value="1"/>
</dbReference>
<dbReference type="Proteomes" id="UP001501047">
    <property type="component" value="Unassembled WGS sequence"/>
</dbReference>
<dbReference type="PANTHER" id="PTHR43236">
    <property type="entry name" value="ANTITOXIN HIGA1"/>
    <property type="match status" value="1"/>
</dbReference>
<gene>
    <name evidence="2" type="ORF">GCM10008908_05920</name>
</gene>
<name>A0ABP3VR47_CLOSU</name>